<organism evidence="2 3">
    <name type="scientific">Cohnella rhizosphaerae</name>
    <dbReference type="NCBI Taxonomy" id="1457232"/>
    <lineage>
        <taxon>Bacteria</taxon>
        <taxon>Bacillati</taxon>
        <taxon>Bacillota</taxon>
        <taxon>Bacilli</taxon>
        <taxon>Bacillales</taxon>
        <taxon>Paenibacillaceae</taxon>
        <taxon>Cohnella</taxon>
    </lineage>
</organism>
<dbReference type="AlphaFoldDB" id="A0A9X4KPH4"/>
<feature type="transmembrane region" description="Helical" evidence="1">
    <location>
        <begin position="51"/>
        <end position="75"/>
    </location>
</feature>
<comment type="caution">
    <text evidence="2">The sequence shown here is derived from an EMBL/GenBank/DDBJ whole genome shotgun (WGS) entry which is preliminary data.</text>
</comment>
<name>A0A9X4KPH4_9BACL</name>
<protein>
    <submittedName>
        <fullName evidence="2">Uncharacterized protein</fullName>
    </submittedName>
</protein>
<evidence type="ECO:0000313" key="3">
    <source>
        <dbReference type="Proteomes" id="UP001153404"/>
    </source>
</evidence>
<dbReference type="EMBL" id="JAPDIA010000002">
    <property type="protein sequence ID" value="MDG0808684.1"/>
    <property type="molecule type" value="Genomic_DNA"/>
</dbReference>
<evidence type="ECO:0000313" key="2">
    <source>
        <dbReference type="EMBL" id="MDG0808684.1"/>
    </source>
</evidence>
<evidence type="ECO:0000256" key="1">
    <source>
        <dbReference type="SAM" id="Phobius"/>
    </source>
</evidence>
<reference evidence="2" key="1">
    <citation type="submission" date="2022-10" db="EMBL/GenBank/DDBJ databases">
        <title>Comparative genomic analysis of Cohnella hashimotonis sp. nov., isolated from the International Space Station.</title>
        <authorList>
            <person name="Simpson A."/>
            <person name="Venkateswaran K."/>
        </authorList>
    </citation>
    <scope>NUCLEOTIDE SEQUENCE</scope>
    <source>
        <strain evidence="2">DSM 28161</strain>
    </source>
</reference>
<dbReference type="RefSeq" id="WP_277529420.1">
    <property type="nucleotide sequence ID" value="NZ_JAPDIA010000002.1"/>
</dbReference>
<keyword evidence="1" id="KW-1133">Transmembrane helix</keyword>
<dbReference type="Proteomes" id="UP001153404">
    <property type="component" value="Unassembled WGS sequence"/>
</dbReference>
<keyword evidence="1" id="KW-0812">Transmembrane</keyword>
<feature type="transmembrane region" description="Helical" evidence="1">
    <location>
        <begin position="6"/>
        <end position="39"/>
    </location>
</feature>
<accession>A0A9X4KPH4</accession>
<keyword evidence="1" id="KW-0472">Membrane</keyword>
<keyword evidence="3" id="KW-1185">Reference proteome</keyword>
<proteinExistence type="predicted"/>
<gene>
    <name evidence="2" type="ORF">OMP40_04215</name>
</gene>
<sequence>MFGAGYLVSALAAFLSVRLSLALTGGLLLLSLLMLVIHALELHEVERKDNFAAVLLSVAGYIVLFSIGWLLLFLARIPCGCPAGSRKDRAAQDS</sequence>